<keyword evidence="3" id="KW-0479">Metal-binding</keyword>
<dbReference type="AlphaFoldDB" id="A0A8J7J5J9"/>
<protein>
    <submittedName>
        <fullName evidence="9">Sulfatase</fullName>
    </submittedName>
</protein>
<keyword evidence="6" id="KW-0106">Calcium</keyword>
<dbReference type="EMBL" id="JAELVQ010000017">
    <property type="protein sequence ID" value="MBJ6368924.1"/>
    <property type="molecule type" value="Genomic_DNA"/>
</dbReference>
<feature type="domain" description="Sulfatase N-terminal" evidence="8">
    <location>
        <begin position="35"/>
        <end position="345"/>
    </location>
</feature>
<dbReference type="SUPFAM" id="SSF53649">
    <property type="entry name" value="Alkaline phosphatase-like"/>
    <property type="match status" value="1"/>
</dbReference>
<evidence type="ECO:0000256" key="4">
    <source>
        <dbReference type="ARBA" id="ARBA00022729"/>
    </source>
</evidence>
<dbReference type="Proteomes" id="UP000610931">
    <property type="component" value="Unassembled WGS sequence"/>
</dbReference>
<dbReference type="PANTHER" id="PTHR42693:SF42">
    <property type="entry name" value="ARYLSULFATASE G"/>
    <property type="match status" value="1"/>
</dbReference>
<evidence type="ECO:0000313" key="10">
    <source>
        <dbReference type="Proteomes" id="UP000610931"/>
    </source>
</evidence>
<keyword evidence="4 7" id="KW-0732">Signal</keyword>
<dbReference type="GO" id="GO:0046872">
    <property type="term" value="F:metal ion binding"/>
    <property type="evidence" value="ECO:0007669"/>
    <property type="project" value="UniProtKB-KW"/>
</dbReference>
<dbReference type="Pfam" id="PF00884">
    <property type="entry name" value="Sulfatase"/>
    <property type="match status" value="1"/>
</dbReference>
<dbReference type="CDD" id="cd16144">
    <property type="entry name" value="ARS_like"/>
    <property type="match status" value="1"/>
</dbReference>
<feature type="chain" id="PRO_5035316949" evidence="7">
    <location>
        <begin position="26"/>
        <end position="475"/>
    </location>
</feature>
<sequence length="475" mass="53241">MKKRIRLISSILSLFLISACNTVSKKVSDPEVEKPNILFVVIDDLGWSDLGFMGNPMYQTPNLDRLATESVVFTNAYAPAANCAPSRACVMTGLNTPRHGIYTVSPSTRGKSKDRKLIPTPNTDDLGEDFTTIAEVLKKHGYINASVGKWHLSDDPKTQGFDVNIGGTHQGHPKSYFSPYRNKALTDGEKGEYLTERLTIEAIQFMESNKEKPFFLYLPYYTVHTPLQGKKNLIDKYKKIVNADNRFNATYGAMVEAMDENIGRLLASLEANNLTDNTLVIFTSDNGGLASVSSQFPLRAGKGSYYEGGIRVPFMVKWPKKIKTPRKTDIPISGMDVFPTLLDVVKSKEDLELDGASLYPLLTENKALAERSLVWHFPIYLQSVNPEKDQAGDSLFRTRPGSVIRKGKWKLHEYFEDGALELYNLETDLGEQHDLSEVNPDKVKELHEALKAWRVKMKAPVPTELNPDYEPLAVK</sequence>
<evidence type="ECO:0000256" key="2">
    <source>
        <dbReference type="ARBA" id="ARBA00008779"/>
    </source>
</evidence>
<dbReference type="InterPro" id="IPR000917">
    <property type="entry name" value="Sulfatase_N"/>
</dbReference>
<feature type="signal peptide" evidence="7">
    <location>
        <begin position="1"/>
        <end position="25"/>
    </location>
</feature>
<keyword evidence="10" id="KW-1185">Reference proteome</keyword>
<evidence type="ECO:0000256" key="3">
    <source>
        <dbReference type="ARBA" id="ARBA00022723"/>
    </source>
</evidence>
<accession>A0A8J7J5J9</accession>
<evidence type="ECO:0000313" key="9">
    <source>
        <dbReference type="EMBL" id="MBJ6368924.1"/>
    </source>
</evidence>
<evidence type="ECO:0000259" key="8">
    <source>
        <dbReference type="Pfam" id="PF00884"/>
    </source>
</evidence>
<comment type="caution">
    <text evidence="9">The sequence shown here is derived from an EMBL/GenBank/DDBJ whole genome shotgun (WGS) entry which is preliminary data.</text>
</comment>
<evidence type="ECO:0000256" key="1">
    <source>
        <dbReference type="ARBA" id="ARBA00001913"/>
    </source>
</evidence>
<dbReference type="InterPro" id="IPR017850">
    <property type="entry name" value="Alkaline_phosphatase_core_sf"/>
</dbReference>
<dbReference type="RefSeq" id="WP_199115686.1">
    <property type="nucleotide sequence ID" value="NZ_JAELVQ010000017.1"/>
</dbReference>
<organism evidence="9 10">
    <name type="scientific">Snuella sedimenti</name>
    <dbReference type="NCBI Taxonomy" id="2798802"/>
    <lineage>
        <taxon>Bacteria</taxon>
        <taxon>Pseudomonadati</taxon>
        <taxon>Bacteroidota</taxon>
        <taxon>Flavobacteriia</taxon>
        <taxon>Flavobacteriales</taxon>
        <taxon>Flavobacteriaceae</taxon>
        <taxon>Snuella</taxon>
    </lineage>
</organism>
<keyword evidence="5" id="KW-0378">Hydrolase</keyword>
<reference evidence="9" key="1">
    <citation type="submission" date="2020-12" db="EMBL/GenBank/DDBJ databases">
        <title>Snuella sp. nov., isolated from sediment in Incheon.</title>
        <authorList>
            <person name="Kim W."/>
        </authorList>
    </citation>
    <scope>NUCLEOTIDE SEQUENCE</scope>
    <source>
        <strain evidence="9">CAU 1569</strain>
    </source>
</reference>
<dbReference type="GO" id="GO:0004065">
    <property type="term" value="F:arylsulfatase activity"/>
    <property type="evidence" value="ECO:0007669"/>
    <property type="project" value="TreeGrafter"/>
</dbReference>
<dbReference type="Gene3D" id="3.30.1120.10">
    <property type="match status" value="1"/>
</dbReference>
<comment type="cofactor">
    <cofactor evidence="1">
        <name>Ca(2+)</name>
        <dbReference type="ChEBI" id="CHEBI:29108"/>
    </cofactor>
</comment>
<evidence type="ECO:0000256" key="5">
    <source>
        <dbReference type="ARBA" id="ARBA00022801"/>
    </source>
</evidence>
<evidence type="ECO:0000256" key="6">
    <source>
        <dbReference type="ARBA" id="ARBA00022837"/>
    </source>
</evidence>
<evidence type="ECO:0000256" key="7">
    <source>
        <dbReference type="SAM" id="SignalP"/>
    </source>
</evidence>
<dbReference type="Gene3D" id="3.40.720.10">
    <property type="entry name" value="Alkaline Phosphatase, subunit A"/>
    <property type="match status" value="1"/>
</dbReference>
<dbReference type="InterPro" id="IPR050738">
    <property type="entry name" value="Sulfatase"/>
</dbReference>
<name>A0A8J7J5J9_9FLAO</name>
<dbReference type="PROSITE" id="PS51257">
    <property type="entry name" value="PROKAR_LIPOPROTEIN"/>
    <property type="match status" value="1"/>
</dbReference>
<dbReference type="PANTHER" id="PTHR42693">
    <property type="entry name" value="ARYLSULFATASE FAMILY MEMBER"/>
    <property type="match status" value="1"/>
</dbReference>
<proteinExistence type="inferred from homology"/>
<comment type="similarity">
    <text evidence="2">Belongs to the sulfatase family.</text>
</comment>
<gene>
    <name evidence="9" type="ORF">JF259_12575</name>
</gene>